<evidence type="ECO:0000313" key="3">
    <source>
        <dbReference type="EMBL" id="KAE9069282.1"/>
    </source>
</evidence>
<feature type="compositionally biased region" description="Basic and acidic residues" evidence="1">
    <location>
        <begin position="163"/>
        <end position="173"/>
    </location>
</feature>
<evidence type="ECO:0000313" key="4">
    <source>
        <dbReference type="Proteomes" id="UP000429523"/>
    </source>
</evidence>
<dbReference type="Proteomes" id="UP000441208">
    <property type="component" value="Unassembled WGS sequence"/>
</dbReference>
<feature type="region of interest" description="Disordered" evidence="1">
    <location>
        <begin position="78"/>
        <end position="102"/>
    </location>
</feature>
<dbReference type="EMBL" id="QXFZ01003406">
    <property type="protein sequence ID" value="KAE9069282.1"/>
    <property type="molecule type" value="Genomic_DNA"/>
</dbReference>
<feature type="compositionally biased region" description="Basic and acidic residues" evidence="1">
    <location>
        <begin position="137"/>
        <end position="154"/>
    </location>
</feature>
<proteinExistence type="predicted"/>
<dbReference type="Proteomes" id="UP000429523">
    <property type="component" value="Unassembled WGS sequence"/>
</dbReference>
<organism evidence="2 4">
    <name type="scientific">Phytophthora fragariae</name>
    <dbReference type="NCBI Taxonomy" id="53985"/>
    <lineage>
        <taxon>Eukaryota</taxon>
        <taxon>Sar</taxon>
        <taxon>Stramenopiles</taxon>
        <taxon>Oomycota</taxon>
        <taxon>Peronosporomycetes</taxon>
        <taxon>Peronosporales</taxon>
        <taxon>Peronosporaceae</taxon>
        <taxon>Phytophthora</taxon>
    </lineage>
</organism>
<accession>A0A6A3DTM0</accession>
<gene>
    <name evidence="3" type="ORF">PF007_g27380</name>
    <name evidence="2" type="ORF">PF009_g27157</name>
</gene>
<comment type="caution">
    <text evidence="2">The sequence shown here is derived from an EMBL/GenBank/DDBJ whole genome shotgun (WGS) entry which is preliminary data.</text>
</comment>
<feature type="region of interest" description="Disordered" evidence="1">
    <location>
        <begin position="137"/>
        <end position="181"/>
    </location>
</feature>
<reference evidence="4 5" key="1">
    <citation type="submission" date="2018-08" db="EMBL/GenBank/DDBJ databases">
        <title>Genomic investigation of the strawberry pathogen Phytophthora fragariae indicates pathogenicity is determined by transcriptional variation in three key races.</title>
        <authorList>
            <person name="Adams T.M."/>
            <person name="Armitage A.D."/>
            <person name="Sobczyk M.K."/>
            <person name="Bates H.J."/>
            <person name="Dunwell J.M."/>
            <person name="Nellist C.F."/>
            <person name="Harrison R.J."/>
        </authorList>
    </citation>
    <scope>NUCLEOTIDE SEQUENCE [LARGE SCALE GENOMIC DNA]</scope>
    <source>
        <strain evidence="3 5">NOV-71</strain>
        <strain evidence="2 4">NOV-9</strain>
    </source>
</reference>
<feature type="region of interest" description="Disordered" evidence="1">
    <location>
        <begin position="1"/>
        <end position="33"/>
    </location>
</feature>
<dbReference type="AlphaFoldDB" id="A0A6A3DTM0"/>
<evidence type="ECO:0000313" key="2">
    <source>
        <dbReference type="EMBL" id="KAE8922581.1"/>
    </source>
</evidence>
<dbReference type="EMBL" id="QXGF01003044">
    <property type="protein sequence ID" value="KAE8922581.1"/>
    <property type="molecule type" value="Genomic_DNA"/>
</dbReference>
<evidence type="ECO:0000313" key="5">
    <source>
        <dbReference type="Proteomes" id="UP000441208"/>
    </source>
</evidence>
<sequence length="252" mass="27725">MARTRRGGSGEEELDGDEQRAHQALSDLRPAPELDADLDLADGLKLDDLRATQTLVGDELDAALELLADLELDDGKLHAHNELQDTEEEESDRSKPSRPVLSRNDDMSVRIYKSKEAIVKCSAFVLLISEKTLASELMKDSPTRPEPREASHDDFDSDEEVEVKESGQERVVQEEAPSFSRALQQHPALDALSSDGSFVTRQRGSNSSISMLELAESSETINISFNALLGDKTPTKKLTIPTLHSSRHACSC</sequence>
<protein>
    <submittedName>
        <fullName evidence="2">Uncharacterized protein</fullName>
    </submittedName>
</protein>
<name>A0A6A3DTM0_9STRA</name>
<evidence type="ECO:0000256" key="1">
    <source>
        <dbReference type="SAM" id="MobiDB-lite"/>
    </source>
</evidence>